<gene>
    <name evidence="1" type="ORF">KGQ19_03550</name>
</gene>
<proteinExistence type="predicted"/>
<keyword evidence="2" id="KW-1185">Reference proteome</keyword>
<name>A0ABS5KK62_9ACTN</name>
<comment type="caution">
    <text evidence="1">The sequence shown here is derived from an EMBL/GenBank/DDBJ whole genome shotgun (WGS) entry which is preliminary data.</text>
</comment>
<accession>A0ABS5KK62</accession>
<reference evidence="1 2" key="1">
    <citation type="submission" date="2020-02" db="EMBL/GenBank/DDBJ databases">
        <title>Acidophilic actinobacteria isolated from forest soil.</title>
        <authorList>
            <person name="Golinska P."/>
        </authorList>
    </citation>
    <scope>NUCLEOTIDE SEQUENCE [LARGE SCALE GENOMIC DNA]</scope>
    <source>
        <strain evidence="1 2">NL8</strain>
    </source>
</reference>
<dbReference type="EMBL" id="JAAFYZ010000008">
    <property type="protein sequence ID" value="MBS2545936.1"/>
    <property type="molecule type" value="Genomic_DNA"/>
</dbReference>
<evidence type="ECO:0000313" key="2">
    <source>
        <dbReference type="Proteomes" id="UP000730482"/>
    </source>
</evidence>
<sequence length="69" mass="7635">MPRFEFKYAADLMVGDWAQIDGTWAEVLGCATDPNGWTRLTLEGFPLPETILHGTVEVPWSRTSPAGAR</sequence>
<dbReference type="RefSeq" id="WP_212007593.1">
    <property type="nucleotide sequence ID" value="NZ_JAAFYZ010000008.1"/>
</dbReference>
<dbReference type="Proteomes" id="UP000730482">
    <property type="component" value="Unassembled WGS sequence"/>
</dbReference>
<evidence type="ECO:0000313" key="1">
    <source>
        <dbReference type="EMBL" id="MBS2545936.1"/>
    </source>
</evidence>
<organism evidence="1 2">
    <name type="scientific">Catenulispora pinistramenti</name>
    <dbReference type="NCBI Taxonomy" id="2705254"/>
    <lineage>
        <taxon>Bacteria</taxon>
        <taxon>Bacillati</taxon>
        <taxon>Actinomycetota</taxon>
        <taxon>Actinomycetes</taxon>
        <taxon>Catenulisporales</taxon>
        <taxon>Catenulisporaceae</taxon>
        <taxon>Catenulispora</taxon>
    </lineage>
</organism>
<protein>
    <submittedName>
        <fullName evidence="1">Uncharacterized protein</fullName>
    </submittedName>
</protein>